<feature type="domain" description="UDP-glucose:glycoprotein glucosyltransferase thioredoxin-like" evidence="14">
    <location>
        <begin position="781"/>
        <end position="983"/>
    </location>
</feature>
<evidence type="ECO:0000259" key="12">
    <source>
        <dbReference type="Pfam" id="PF18401"/>
    </source>
</evidence>
<gene>
    <name evidence="16" type="ORF">FA09DRAFT_329452</name>
</gene>
<dbReference type="InterPro" id="IPR040694">
    <property type="entry name" value="UGGT_TRXL_2"/>
</dbReference>
<evidence type="ECO:0000259" key="14">
    <source>
        <dbReference type="Pfam" id="PF18403"/>
    </source>
</evidence>
<evidence type="ECO:0000256" key="9">
    <source>
        <dbReference type="SAM" id="MobiDB-lite"/>
    </source>
</evidence>
<dbReference type="SUPFAM" id="SSF53448">
    <property type="entry name" value="Nucleotide-diphospho-sugar transferases"/>
    <property type="match status" value="1"/>
</dbReference>
<evidence type="ECO:0008006" key="18">
    <source>
        <dbReference type="Google" id="ProtNLM"/>
    </source>
</evidence>
<evidence type="ECO:0000256" key="2">
    <source>
        <dbReference type="ARBA" id="ARBA00004319"/>
    </source>
</evidence>
<protein>
    <recommendedName>
        <fullName evidence="18">UDP-glucose:glycoprotein glucosyltransferase</fullName>
    </recommendedName>
</protein>
<proteinExistence type="inferred from homology"/>
<comment type="subcellular location">
    <subcellularLocation>
        <location evidence="2">Endoplasmic reticulum lumen</location>
    </subcellularLocation>
</comment>
<dbReference type="InterPro" id="IPR040497">
    <property type="entry name" value="Glyco_transf_24"/>
</dbReference>
<evidence type="ECO:0000256" key="8">
    <source>
        <dbReference type="ARBA" id="ARBA00023180"/>
    </source>
</evidence>
<dbReference type="GO" id="GO:0003980">
    <property type="term" value="F:UDP-glucose:glycoprotein glucosyltransferase activity"/>
    <property type="evidence" value="ECO:0007669"/>
    <property type="project" value="InterPro"/>
</dbReference>
<evidence type="ECO:0000256" key="5">
    <source>
        <dbReference type="ARBA" id="ARBA00022679"/>
    </source>
</evidence>
<accession>A0A316Z9X9</accession>
<dbReference type="GO" id="GO:0005788">
    <property type="term" value="C:endoplasmic reticulum lumen"/>
    <property type="evidence" value="ECO:0007669"/>
    <property type="project" value="UniProtKB-SubCell"/>
</dbReference>
<dbReference type="InterPro" id="IPR040525">
    <property type="entry name" value="UGGT_TRXL_4"/>
</dbReference>
<dbReference type="InterPro" id="IPR009448">
    <property type="entry name" value="UDP-g_GGtrans"/>
</dbReference>
<evidence type="ECO:0000313" key="16">
    <source>
        <dbReference type="EMBL" id="PWN98391.1"/>
    </source>
</evidence>
<dbReference type="EMBL" id="KZ819291">
    <property type="protein sequence ID" value="PWN98391.1"/>
    <property type="molecule type" value="Genomic_DNA"/>
</dbReference>
<dbReference type="Pfam" id="PF18403">
    <property type="entry name" value="Thioredoxin_15"/>
    <property type="match status" value="1"/>
</dbReference>
<dbReference type="UniPathway" id="UPA00378"/>
<dbReference type="InterPro" id="IPR040693">
    <property type="entry name" value="UGGT_TRXL_1"/>
</dbReference>
<keyword evidence="8" id="KW-0325">Glycoprotein</keyword>
<feature type="domain" description="Glucosyltransferase 24 catalytic" evidence="15">
    <location>
        <begin position="1324"/>
        <end position="1589"/>
    </location>
</feature>
<feature type="domain" description="UGGT thioredoxin-like" evidence="12">
    <location>
        <begin position="329"/>
        <end position="457"/>
    </location>
</feature>
<comment type="similarity">
    <text evidence="4">Belongs to the glycosyltransferase 8 family.</text>
</comment>
<dbReference type="GO" id="GO:0036503">
    <property type="term" value="P:ERAD pathway"/>
    <property type="evidence" value="ECO:0007669"/>
    <property type="project" value="TreeGrafter"/>
</dbReference>
<keyword evidence="7" id="KW-0256">Endoplasmic reticulum</keyword>
<dbReference type="Pfam" id="PF18402">
    <property type="entry name" value="Thioredoxin_14"/>
    <property type="match status" value="1"/>
</dbReference>
<evidence type="ECO:0000259" key="13">
    <source>
        <dbReference type="Pfam" id="PF18402"/>
    </source>
</evidence>
<keyword evidence="5" id="KW-0808">Transferase</keyword>
<feature type="signal peptide" evidence="10">
    <location>
        <begin position="1"/>
        <end position="21"/>
    </location>
</feature>
<keyword evidence="6 10" id="KW-0732">Signal</keyword>
<name>A0A316Z9X9_9BASI</name>
<keyword evidence="17" id="KW-1185">Reference proteome</keyword>
<dbReference type="PANTHER" id="PTHR11226:SF0">
    <property type="entry name" value="UDP-GLUCOSE:GLYCOPROTEIN GLUCOSYLTRANSFERASE"/>
    <property type="match status" value="1"/>
</dbReference>
<dbReference type="Pfam" id="PF18400">
    <property type="entry name" value="Thioredoxin_12"/>
    <property type="match status" value="1"/>
</dbReference>
<evidence type="ECO:0000256" key="1">
    <source>
        <dbReference type="ARBA" id="ARBA00001913"/>
    </source>
</evidence>
<dbReference type="CDD" id="cd06432">
    <property type="entry name" value="GT8_HUGT1_C_like"/>
    <property type="match status" value="1"/>
</dbReference>
<evidence type="ECO:0000256" key="10">
    <source>
        <dbReference type="SAM" id="SignalP"/>
    </source>
</evidence>
<feature type="region of interest" description="Disordered" evidence="9">
    <location>
        <begin position="1610"/>
        <end position="1639"/>
    </location>
</feature>
<dbReference type="OrthoDB" id="27683at2759"/>
<dbReference type="InterPro" id="IPR029044">
    <property type="entry name" value="Nucleotide-diphossugar_trans"/>
</dbReference>
<dbReference type="Proteomes" id="UP000245946">
    <property type="component" value="Unassembled WGS sequence"/>
</dbReference>
<dbReference type="Pfam" id="PF18401">
    <property type="entry name" value="Thioredoxin_13"/>
    <property type="match status" value="1"/>
</dbReference>
<evidence type="ECO:0000256" key="6">
    <source>
        <dbReference type="ARBA" id="ARBA00022729"/>
    </source>
</evidence>
<dbReference type="Gene3D" id="3.90.550.10">
    <property type="entry name" value="Spore Coat Polysaccharide Biosynthesis Protein SpsA, Chain A"/>
    <property type="match status" value="1"/>
</dbReference>
<comment type="pathway">
    <text evidence="3">Protein modification; protein glycosylation.</text>
</comment>
<feature type="domain" description="UGGT thioredoxin-like" evidence="13">
    <location>
        <begin position="470"/>
        <end position="739"/>
    </location>
</feature>
<comment type="cofactor">
    <cofactor evidence="1">
        <name>Ca(2+)</name>
        <dbReference type="ChEBI" id="CHEBI:29108"/>
    </cofactor>
</comment>
<dbReference type="GO" id="GO:0018279">
    <property type="term" value="P:protein N-linked glycosylation via asparagine"/>
    <property type="evidence" value="ECO:0007669"/>
    <property type="project" value="TreeGrafter"/>
</dbReference>
<evidence type="ECO:0000259" key="11">
    <source>
        <dbReference type="Pfam" id="PF18400"/>
    </source>
</evidence>
<reference evidence="16 17" key="1">
    <citation type="journal article" date="2018" name="Mol. Biol. Evol.">
        <title>Broad Genomic Sampling Reveals a Smut Pathogenic Ancestry of the Fungal Clade Ustilaginomycotina.</title>
        <authorList>
            <person name="Kijpornyongpan T."/>
            <person name="Mondo S.J."/>
            <person name="Barry K."/>
            <person name="Sandor L."/>
            <person name="Lee J."/>
            <person name="Lipzen A."/>
            <person name="Pangilinan J."/>
            <person name="LaButti K."/>
            <person name="Hainaut M."/>
            <person name="Henrissat B."/>
            <person name="Grigoriev I.V."/>
            <person name="Spatafora J.W."/>
            <person name="Aime M.C."/>
        </authorList>
    </citation>
    <scope>NUCLEOTIDE SEQUENCE [LARGE SCALE GENOMIC DNA]</scope>
    <source>
        <strain evidence="16 17">MCA 4186</strain>
    </source>
</reference>
<feature type="chain" id="PRO_5016233689" description="UDP-glucose:glycoprotein glucosyltransferase" evidence="10">
    <location>
        <begin position="22"/>
        <end position="1639"/>
    </location>
</feature>
<dbReference type="GeneID" id="37269734"/>
<dbReference type="GO" id="GO:0051082">
    <property type="term" value="F:unfolded protein binding"/>
    <property type="evidence" value="ECO:0007669"/>
    <property type="project" value="TreeGrafter"/>
</dbReference>
<organism evidence="16 17">
    <name type="scientific">Tilletiopsis washingtonensis</name>
    <dbReference type="NCBI Taxonomy" id="58919"/>
    <lineage>
        <taxon>Eukaryota</taxon>
        <taxon>Fungi</taxon>
        <taxon>Dikarya</taxon>
        <taxon>Basidiomycota</taxon>
        <taxon>Ustilaginomycotina</taxon>
        <taxon>Exobasidiomycetes</taxon>
        <taxon>Entylomatales</taxon>
        <taxon>Entylomatales incertae sedis</taxon>
        <taxon>Tilletiopsis</taxon>
    </lineage>
</organism>
<sequence>MRLTAPLQAAALLLSGSLAAAASSSSSPPVSVSLVSPWAAPPLVLELLEAAHTQDPDGFWTLLTHLTGPWAFNDSRGSTATAPRSAQAYHTAATRLLDQHGLLGAPGEREMWNLALALHTEAPKIAAFWQLYEHSGPARQWATAAVGREAQCASWVAWGDEVLCTEQELVRALTAGVAPSSPHTVAFDHIFSHPDAAESSTLDEQPTAVLYADVTSANFWSLHTTLLEHVLGSRVVAEGGADVPPLRYVLRWRPSAQGTEGPKATMAGYGATLDLKKVDYLVIDDRKLQEDSSAVRDVREDGAVSSDDQLSDRAWLDAQIGAQPEDAEQALSSLTKEELADLDVLATQVIATSSDPLRALEQLVKDFPLHAVALARRAPKPDAALLSELAELQSQTMDPGSSDIWLNGKALTEKEITPLGIIPALRADHAHVASLTSPLLNMSNEAALDLLSYAPIGVAQDLTAAGSLLFDASDRIERAAAGAQAGAPGVLSWFNDLEKDSHYESWSPSLQALIRPLWPGAFPHIARNLFNVVLVMDLGQPGTCRFLAESVIPTIPRIGLRWGLVPGGLEGKDETSLQLARMFWYLSENWGVEVVAKWLRRLARSRIEGGRISLDTAREELQAQLHNAVPAEDFPALFEALSSGEYPGLASRERMTRSYVRRLHLELDESMRGGHVMLNGESIPLTNNLINAMHAAVTAQSRVLAPLVYYRKIDSENTPDVSHFFYDLPTTFKTRSALVFADTGAAPAGNKPRAVDLVRLSAKATFKAPLETFVYPEAGARVNATLWVVGDLDSVAGAHLVYEAAKGLSKASYRLGLIHVPQTRGQGGPLSAFLAQLLASGQADAVSGPQLAEGVKAVAGAKLRAKADEQSPEPSTVPHWLSERGWATPGADSANGFWSEAPALARALGVKSGQIGLVVNGRVLTDFDPNATFAEDITTLVAFESVRRINAVVEGLEEAGVEVAKMEPAAHATTVMLATSVMSHAYFVDESAEGIFTPPQTGRNSVIDSVFAARATFEVGKRSTARTRLSVVLDPLSERTQSWAPVLRMLAELPDTHIRVLLNPRPKLRELPLKRFYRFAAPAQPAFDLTGQQTGATLEFHGLPEAAVLTLGLDTPPSWLCMSDEAVYDLDNIRLADIPAHARTAGVRAQYALKHILLEAHVRDADQAGQSGIPRGLELILESPDGAVELDTIVMANLGYAQFLPPSPGLYRLRIRDGRSKELYEMRSVGNLGWESPSVEVTGTDITLTSLHGLTIYPQVRRREGQENESLIEDLDLGAVPEPEAERGAAGYLRIAKNFFGGLKQQAERVKPVRPASDGANADINIFTVASGHLYERMASIMVLSVLKHTQSSVKFWFIENELSPSFKAFLPHLAAEYGFRYELITYAWPHWLRSQREKQRRIWGYKILFLDVLFPLDLKKVIFVDADQIVRVDLQELVDTNLQGAPYGYPPMGDDRPEVEGFRFWKQGYWKTFLRGKPYHISALYVVDLARFRRVAAGDQLRGQYQQLSSDPGSLANLDQDLPNNMQFQLPIHTLDKSWLWCETWCSDASLAAAKTIDLCQNPAVKSTKLERARKIPEWTAYDDEVARLAQRLASQQLLADNIAASNETVALPVPESELQPEPEPALDAEPAPRHDEL</sequence>
<evidence type="ECO:0000256" key="4">
    <source>
        <dbReference type="ARBA" id="ARBA00006351"/>
    </source>
</evidence>
<evidence type="ECO:0000256" key="3">
    <source>
        <dbReference type="ARBA" id="ARBA00004922"/>
    </source>
</evidence>
<dbReference type="InterPro" id="IPR040692">
    <property type="entry name" value="UGGT_TRXL_3"/>
</dbReference>
<feature type="domain" description="UGGT thioredoxin-like" evidence="11">
    <location>
        <begin position="40"/>
        <end position="257"/>
    </location>
</feature>
<dbReference type="RefSeq" id="XP_025598670.1">
    <property type="nucleotide sequence ID" value="XM_025742190.1"/>
</dbReference>
<dbReference type="PANTHER" id="PTHR11226">
    <property type="entry name" value="UDP-GLUCOSE GLYCOPROTEIN:GLUCOSYLTRANSFERASE"/>
    <property type="match status" value="1"/>
</dbReference>
<dbReference type="STRING" id="58919.A0A316Z9X9"/>
<dbReference type="Pfam" id="PF18404">
    <property type="entry name" value="Glyco_transf_24"/>
    <property type="match status" value="1"/>
</dbReference>
<dbReference type="Pfam" id="PF06427">
    <property type="entry name" value="UDP-g_GGTase"/>
    <property type="match status" value="1"/>
</dbReference>
<evidence type="ECO:0000313" key="17">
    <source>
        <dbReference type="Proteomes" id="UP000245946"/>
    </source>
</evidence>
<evidence type="ECO:0000256" key="7">
    <source>
        <dbReference type="ARBA" id="ARBA00022824"/>
    </source>
</evidence>
<evidence type="ECO:0000259" key="15">
    <source>
        <dbReference type="Pfam" id="PF18404"/>
    </source>
</evidence>